<keyword evidence="7" id="KW-1185">Reference proteome</keyword>
<evidence type="ECO:0000256" key="1">
    <source>
        <dbReference type="ARBA" id="ARBA00004370"/>
    </source>
</evidence>
<evidence type="ECO:0000313" key="6">
    <source>
        <dbReference type="EMBL" id="MFC7199759.1"/>
    </source>
</evidence>
<dbReference type="PANTHER" id="PTHR10806:SF6">
    <property type="entry name" value="SIGNAL PEPTIDASE COMPLEX CATALYTIC SUBUNIT SEC11"/>
    <property type="match status" value="1"/>
</dbReference>
<keyword evidence="2 5" id="KW-0812">Transmembrane</keyword>
<dbReference type="NCBIfam" id="TIGR02228">
    <property type="entry name" value="sigpep_I_arch"/>
    <property type="match status" value="1"/>
</dbReference>
<dbReference type="AlphaFoldDB" id="A0ABD5Z3M6"/>
<comment type="caution">
    <text evidence="6">The sequence shown here is derived from an EMBL/GenBank/DDBJ whole genome shotgun (WGS) entry which is preliminary data.</text>
</comment>
<reference evidence="6 7" key="1">
    <citation type="journal article" date="2019" name="Int. J. Syst. Evol. Microbiol.">
        <title>The Global Catalogue of Microorganisms (GCM) 10K type strain sequencing project: providing services to taxonomists for standard genome sequencing and annotation.</title>
        <authorList>
            <consortium name="The Broad Institute Genomics Platform"/>
            <consortium name="The Broad Institute Genome Sequencing Center for Infectious Disease"/>
            <person name="Wu L."/>
            <person name="Ma J."/>
        </authorList>
    </citation>
    <scope>NUCLEOTIDE SEQUENCE [LARGE SCALE GENOMIC DNA]</scope>
    <source>
        <strain evidence="6 7">XZGYJ-43</strain>
    </source>
</reference>
<dbReference type="InterPro" id="IPR001733">
    <property type="entry name" value="Peptidase_S26B"/>
</dbReference>
<keyword evidence="6" id="KW-0378">Hydrolase</keyword>
<dbReference type="CDD" id="cd06530">
    <property type="entry name" value="S26_SPase_I"/>
    <property type="match status" value="1"/>
</dbReference>
<evidence type="ECO:0000256" key="3">
    <source>
        <dbReference type="ARBA" id="ARBA00022989"/>
    </source>
</evidence>
<dbReference type="RefSeq" id="WP_382268772.1">
    <property type="nucleotide sequence ID" value="NZ_JBHTAR010000011.1"/>
</dbReference>
<dbReference type="EC" id="3.4.21.89" evidence="6"/>
<keyword evidence="3 5" id="KW-1133">Transmembrane helix</keyword>
<evidence type="ECO:0000313" key="7">
    <source>
        <dbReference type="Proteomes" id="UP001596447"/>
    </source>
</evidence>
<dbReference type="InterPro" id="IPR036286">
    <property type="entry name" value="LexA/Signal_pep-like_sf"/>
</dbReference>
<comment type="subcellular location">
    <subcellularLocation>
        <location evidence="1">Membrane</location>
    </subcellularLocation>
</comment>
<dbReference type="EMBL" id="JBHTAR010000011">
    <property type="protein sequence ID" value="MFC7199759.1"/>
    <property type="molecule type" value="Genomic_DNA"/>
</dbReference>
<organism evidence="6 7">
    <name type="scientific">Halospeciosus flavus</name>
    <dbReference type="NCBI Taxonomy" id="3032283"/>
    <lineage>
        <taxon>Archaea</taxon>
        <taxon>Methanobacteriati</taxon>
        <taxon>Methanobacteriota</taxon>
        <taxon>Stenosarchaea group</taxon>
        <taxon>Halobacteria</taxon>
        <taxon>Halobacteriales</taxon>
        <taxon>Halobacteriaceae</taxon>
        <taxon>Halospeciosus</taxon>
    </lineage>
</organism>
<gene>
    <name evidence="6" type="ORF">ACFQJ9_10120</name>
</gene>
<dbReference type="InterPro" id="IPR019533">
    <property type="entry name" value="Peptidase_S26"/>
</dbReference>
<protein>
    <submittedName>
        <fullName evidence="6">Signal peptidase I</fullName>
        <ecNumber evidence="6">3.4.21.89</ecNumber>
    </submittedName>
</protein>
<feature type="transmembrane region" description="Helical" evidence="5">
    <location>
        <begin position="171"/>
        <end position="188"/>
    </location>
</feature>
<evidence type="ECO:0000256" key="4">
    <source>
        <dbReference type="ARBA" id="ARBA00023136"/>
    </source>
</evidence>
<keyword evidence="4 5" id="KW-0472">Membrane</keyword>
<dbReference type="Gene3D" id="2.10.109.10">
    <property type="entry name" value="Umud Fragment, subunit A"/>
    <property type="match status" value="1"/>
</dbReference>
<evidence type="ECO:0000256" key="2">
    <source>
        <dbReference type="ARBA" id="ARBA00022692"/>
    </source>
</evidence>
<accession>A0ABD5Z3M6</accession>
<dbReference type="SUPFAM" id="SSF51306">
    <property type="entry name" value="LexA/Signal peptidase"/>
    <property type="match status" value="1"/>
</dbReference>
<dbReference type="PANTHER" id="PTHR10806">
    <property type="entry name" value="SIGNAL PEPTIDASE COMPLEX CATALYTIC SUBUNIT SEC11"/>
    <property type="match status" value="1"/>
</dbReference>
<name>A0ABD5Z3M6_9EURY</name>
<dbReference type="Proteomes" id="UP001596447">
    <property type="component" value="Unassembled WGS sequence"/>
</dbReference>
<dbReference type="GO" id="GO:0016020">
    <property type="term" value="C:membrane"/>
    <property type="evidence" value="ECO:0007669"/>
    <property type="project" value="UniProtKB-SubCell"/>
</dbReference>
<feature type="transmembrane region" description="Helical" evidence="5">
    <location>
        <begin position="132"/>
        <end position="150"/>
    </location>
</feature>
<proteinExistence type="predicted"/>
<evidence type="ECO:0000256" key="5">
    <source>
        <dbReference type="SAM" id="Phobius"/>
    </source>
</evidence>
<dbReference type="GO" id="GO:0009003">
    <property type="term" value="F:signal peptidase activity"/>
    <property type="evidence" value="ECO:0007669"/>
    <property type="project" value="UniProtKB-EC"/>
</dbReference>
<feature type="transmembrane region" description="Helical" evidence="5">
    <location>
        <begin position="292"/>
        <end position="314"/>
    </location>
</feature>
<sequence length="336" mass="35835">MLRRVGFLGVLLIVVLTTASAGAPVQLSYVYSDSMEPTIGVNDGYILVPAGEVQNGDIVTFWSDERDAYVTHRIVGQTADGYLTKGDNNPQIDQETGYPPVTRGEIRGEVLTVGGEPLLIPQLGFVLATARANLSAVLALAGGVLALLWAREGQTRPTRDLTRVRDVAGPVFLVGFLAVGGLLVYGGSSHDIPLVAVESAAGASGPRTVLVGTAEAVETQIELPQMPLTTRVVGSHGIDVTTMTRSATNLSIEGTIHPARTIGPVPAQITVNRYPAVLPHSVLVWLHNWHPIAAASATSGLIFGPLWVLYWVAIDGREPIRRSRSRLWTILTEGFE</sequence>